<evidence type="ECO:0008006" key="4">
    <source>
        <dbReference type="Google" id="ProtNLM"/>
    </source>
</evidence>
<dbReference type="AlphaFoldDB" id="A0A3M4M1Q0"/>
<reference evidence="2 3" key="1">
    <citation type="submission" date="2018-08" db="EMBL/GenBank/DDBJ databases">
        <title>Recombination of ecologically and evolutionarily significant loci maintains genetic cohesion in the Pseudomonas syringae species complex.</title>
        <authorList>
            <person name="Dillon M."/>
            <person name="Thakur S."/>
            <person name="Almeida R.N.D."/>
            <person name="Weir B.S."/>
            <person name="Guttman D.S."/>
        </authorList>
    </citation>
    <scope>NUCLEOTIDE SEQUENCE [LARGE SCALE GENOMIC DNA]</scope>
    <source>
        <strain evidence="2 3">ICMP 3353</strain>
    </source>
</reference>
<proteinExistence type="predicted"/>
<sequence length="132" mass="14277">MKHGIALYTAATLLLSATLLPMSVMAEGGAPGYGFAERCDEPNTTLTRLEIIACANEKLRTQERAMLDLVQAVSLETGGVDGETGEQINPIGQQQNQWRNEQAGKCSEVACLSAAYTARIEAIHRQWAEALQ</sequence>
<keyword evidence="1" id="KW-0732">Signal</keyword>
<feature type="chain" id="PRO_5018337568" description="Lysozyme inhibitor LprI N-terminal domain-containing protein" evidence="1">
    <location>
        <begin position="27"/>
        <end position="132"/>
    </location>
</feature>
<evidence type="ECO:0000313" key="2">
    <source>
        <dbReference type="EMBL" id="RMQ47798.1"/>
    </source>
</evidence>
<protein>
    <recommendedName>
        <fullName evidence="4">Lysozyme inhibitor LprI N-terminal domain-containing protein</fullName>
    </recommendedName>
</protein>
<gene>
    <name evidence="2" type="ORF">ALQ04_04081</name>
</gene>
<accession>A0A3M4M1Q0</accession>
<feature type="signal peptide" evidence="1">
    <location>
        <begin position="1"/>
        <end position="26"/>
    </location>
</feature>
<evidence type="ECO:0000313" key="3">
    <source>
        <dbReference type="Proteomes" id="UP000277236"/>
    </source>
</evidence>
<dbReference type="RefSeq" id="WP_122315256.1">
    <property type="nucleotide sequence ID" value="NZ_RBRE01000035.1"/>
</dbReference>
<dbReference type="Proteomes" id="UP000277236">
    <property type="component" value="Unassembled WGS sequence"/>
</dbReference>
<dbReference type="OrthoDB" id="5574481at2"/>
<evidence type="ECO:0000256" key="1">
    <source>
        <dbReference type="SAM" id="SignalP"/>
    </source>
</evidence>
<organism evidence="2 3">
    <name type="scientific">Pseudomonas cichorii</name>
    <dbReference type="NCBI Taxonomy" id="36746"/>
    <lineage>
        <taxon>Bacteria</taxon>
        <taxon>Pseudomonadati</taxon>
        <taxon>Pseudomonadota</taxon>
        <taxon>Gammaproteobacteria</taxon>
        <taxon>Pseudomonadales</taxon>
        <taxon>Pseudomonadaceae</taxon>
        <taxon>Pseudomonas</taxon>
    </lineage>
</organism>
<name>A0A3M4M1Q0_PSECI</name>
<comment type="caution">
    <text evidence="2">The sequence shown here is derived from an EMBL/GenBank/DDBJ whole genome shotgun (WGS) entry which is preliminary data.</text>
</comment>
<dbReference type="EMBL" id="RBRE01000035">
    <property type="protein sequence ID" value="RMQ47798.1"/>
    <property type="molecule type" value="Genomic_DNA"/>
</dbReference>